<keyword evidence="7" id="KW-0378">Hydrolase</keyword>
<evidence type="ECO:0000313" key="14">
    <source>
        <dbReference type="Ensembl" id="ENSXETP00000070968"/>
    </source>
</evidence>
<comment type="similarity">
    <text evidence="2 11">Belongs to the peptidase M14 family.</text>
</comment>
<evidence type="ECO:0000256" key="11">
    <source>
        <dbReference type="PROSITE-ProRule" id="PRU01379"/>
    </source>
</evidence>
<comment type="cofactor">
    <cofactor evidence="1">
        <name>Zn(2+)</name>
        <dbReference type="ChEBI" id="CHEBI:29105"/>
    </cofactor>
</comment>
<evidence type="ECO:0000256" key="6">
    <source>
        <dbReference type="ARBA" id="ARBA00022729"/>
    </source>
</evidence>
<evidence type="ECO:0000256" key="9">
    <source>
        <dbReference type="ARBA" id="ARBA00023049"/>
    </source>
</evidence>
<reference evidence="14" key="2">
    <citation type="submission" date="2020-05" db="UniProtKB">
        <authorList>
            <consortium name="Ensembl"/>
        </authorList>
    </citation>
    <scope>IDENTIFICATION</scope>
</reference>
<dbReference type="InterPro" id="IPR003146">
    <property type="entry name" value="M14A_act_pep"/>
</dbReference>
<dbReference type="InterPro" id="IPR000834">
    <property type="entry name" value="Peptidase_M14"/>
</dbReference>
<feature type="transmembrane region" description="Helical" evidence="12">
    <location>
        <begin position="43"/>
        <end position="63"/>
    </location>
</feature>
<reference evidence="14" key="1">
    <citation type="journal article" date="2010" name="Science">
        <title>The genome of the Western clawed frog Xenopus tropicalis.</title>
        <authorList>
            <person name="Hellsten U."/>
            <person name="Harland R.M."/>
            <person name="Gilchrist M.J."/>
            <person name="Hendrix D."/>
            <person name="Jurka J."/>
            <person name="Kapitonov V."/>
            <person name="Ovcharenko I."/>
            <person name="Putnam N.H."/>
            <person name="Shu S."/>
            <person name="Taher L."/>
            <person name="Blitz I.L."/>
            <person name="Blumberg B."/>
            <person name="Dichmann D.S."/>
            <person name="Dubchak I."/>
            <person name="Amaya E."/>
            <person name="Detter J.C."/>
            <person name="Fletcher R."/>
            <person name="Gerhard D.S."/>
            <person name="Goodstein D."/>
            <person name="Graves T."/>
            <person name="Grigoriev I.V."/>
            <person name="Grimwood J."/>
            <person name="Kawashima T."/>
            <person name="Lindquist E."/>
            <person name="Lucas S.M."/>
            <person name="Mead P.E."/>
            <person name="Mitros T."/>
            <person name="Ogino H."/>
            <person name="Ohta Y."/>
            <person name="Poliakov A.V."/>
            <person name="Pollet N."/>
            <person name="Robert J."/>
            <person name="Salamov A."/>
            <person name="Sater A.K."/>
            <person name="Schmutz J."/>
            <person name="Terry A."/>
            <person name="Vize P.D."/>
            <person name="Warren W.C."/>
            <person name="Wells D."/>
            <person name="Wills A."/>
            <person name="Wilson R.K."/>
            <person name="Zimmerman L.B."/>
            <person name="Zorn A.M."/>
            <person name="Grainger R."/>
            <person name="Grammer T."/>
            <person name="Khokha M.K."/>
            <person name="Richardson P.M."/>
            <person name="Rokhsar D.S."/>
        </authorList>
    </citation>
    <scope>NUCLEOTIDE SEQUENCE [LARGE SCALE GENOMIC DNA]</scope>
    <source>
        <strain evidence="14">Nigerian</strain>
    </source>
</reference>
<dbReference type="Pfam" id="PF02244">
    <property type="entry name" value="Propep_M14"/>
    <property type="match status" value="1"/>
</dbReference>
<dbReference type="InterPro" id="IPR057247">
    <property type="entry name" value="CARBOXYPEPT_ZN_2"/>
</dbReference>
<dbReference type="GO" id="GO:0008270">
    <property type="term" value="F:zinc ion binding"/>
    <property type="evidence" value="ECO:0007669"/>
    <property type="project" value="InterPro"/>
</dbReference>
<dbReference type="PANTHER" id="PTHR11705">
    <property type="entry name" value="PROTEASE FAMILY M14 CARBOXYPEPTIDASE A,B"/>
    <property type="match status" value="1"/>
</dbReference>
<keyword evidence="9" id="KW-0482">Metalloprotease</keyword>
<evidence type="ECO:0000256" key="5">
    <source>
        <dbReference type="ARBA" id="ARBA00022723"/>
    </source>
</evidence>
<dbReference type="InterPro" id="IPR033843">
    <property type="entry name" value="CPAH"/>
</dbReference>
<dbReference type="PROSITE" id="PS52035">
    <property type="entry name" value="PEPTIDASE_M14"/>
    <property type="match status" value="1"/>
</dbReference>
<dbReference type="GeneTree" id="ENSGT00940000159307"/>
<keyword evidence="12" id="KW-1133">Transmembrane helix</keyword>
<keyword evidence="10" id="KW-1015">Disulfide bond</keyword>
<evidence type="ECO:0000256" key="3">
    <source>
        <dbReference type="ARBA" id="ARBA00022645"/>
    </source>
</evidence>
<evidence type="ECO:0000256" key="7">
    <source>
        <dbReference type="ARBA" id="ARBA00022801"/>
    </source>
</evidence>
<dbReference type="Gene3D" id="3.40.630.10">
    <property type="entry name" value="Zn peptidases"/>
    <property type="match status" value="1"/>
</dbReference>
<evidence type="ECO:0000256" key="12">
    <source>
        <dbReference type="SAM" id="Phobius"/>
    </source>
</evidence>
<keyword evidence="12" id="KW-0472">Membrane</keyword>
<sequence>MSARSSHCHTSLNNSKSQLHFHRLNFFQQHRETSPLHFSPENRTYGCLVVVVSFISGNALLLLCECMIMFCTWGAQHLVLFFLLSCALPAGQCHLYKNRYAGDKVIRVFPKTEEEAYELRNMYRQLQVDLWQPSSINHIEKDTVTDVHTSGNSSHVLLSYLIKEKVQHRILVNNVQTMLEAQQVSRPRRKRRSLSKYNYNEYHPLHEIESWMFYMNKTHPDLVSLFSIGKSYEGRSLFVLKLGKRTNSYKKAVWIDCGMHAREWIGPAFCQWFVKEAINTYNTDPAMKKILNLLYIYVMPVFNVDGYHFSWNTDRFWRKTRSKNTRYQCYGVDANRNWKVHWSDEGASLNPCDNTYCGPFPESEPEVKAVAQFLYKQRKHVRAYMSFHAYAQMLLYPYSYQYGAIPNFGCVESAAHNAVLAIRSAYGIRYRHGPASSTLYLTSGSSMDWAYNNGIPYSYAFELRDTGYYGFLLPEGLIKPTCVETMLAVKNITMHALKKCR</sequence>
<organism evidence="14">
    <name type="scientific">Xenopus tropicalis</name>
    <name type="common">Western clawed frog</name>
    <name type="synonym">Silurana tropicalis</name>
    <dbReference type="NCBI Taxonomy" id="8364"/>
    <lineage>
        <taxon>Eukaryota</taxon>
        <taxon>Metazoa</taxon>
        <taxon>Chordata</taxon>
        <taxon>Craniata</taxon>
        <taxon>Vertebrata</taxon>
        <taxon>Euteleostomi</taxon>
        <taxon>Amphibia</taxon>
        <taxon>Batrachia</taxon>
        <taxon>Anura</taxon>
        <taxon>Pipoidea</taxon>
        <taxon>Pipidae</taxon>
        <taxon>Xenopodinae</taxon>
        <taxon>Xenopus</taxon>
        <taxon>Silurana</taxon>
    </lineage>
</organism>
<dbReference type="Gene3D" id="3.30.70.340">
    <property type="entry name" value="Metallocarboxypeptidase-like"/>
    <property type="match status" value="1"/>
</dbReference>
<proteinExistence type="inferred from homology"/>
<dbReference type="FunFam" id="3.40.630.10:FF:000001">
    <property type="entry name" value="Carboxypeptidase B"/>
    <property type="match status" value="1"/>
</dbReference>
<dbReference type="InterPro" id="IPR036990">
    <property type="entry name" value="M14A-like_propep"/>
</dbReference>
<evidence type="ECO:0000256" key="10">
    <source>
        <dbReference type="ARBA" id="ARBA00023157"/>
    </source>
</evidence>
<dbReference type="GO" id="GO:0004181">
    <property type="term" value="F:metallocarboxypeptidase activity"/>
    <property type="evidence" value="ECO:0007669"/>
    <property type="project" value="InterPro"/>
</dbReference>
<dbReference type="InterPro" id="IPR057246">
    <property type="entry name" value="CARBOXYPEPT_ZN_1"/>
</dbReference>
<dbReference type="SUPFAM" id="SSF53187">
    <property type="entry name" value="Zn-dependent exopeptidases"/>
    <property type="match status" value="1"/>
</dbReference>
<evidence type="ECO:0000256" key="8">
    <source>
        <dbReference type="ARBA" id="ARBA00022833"/>
    </source>
</evidence>
<evidence type="ECO:0000256" key="2">
    <source>
        <dbReference type="ARBA" id="ARBA00005988"/>
    </source>
</evidence>
<keyword evidence="12" id="KW-0812">Transmembrane</keyword>
<dbReference type="CDD" id="cd03872">
    <property type="entry name" value="M14_CPA6"/>
    <property type="match status" value="1"/>
</dbReference>
<dbReference type="GO" id="GO:0006508">
    <property type="term" value="P:proteolysis"/>
    <property type="evidence" value="ECO:0007669"/>
    <property type="project" value="UniProtKB-KW"/>
</dbReference>
<keyword evidence="8" id="KW-0862">Zinc</keyword>
<dbReference type="SUPFAM" id="SSF54897">
    <property type="entry name" value="Protease propeptides/inhibitors"/>
    <property type="match status" value="1"/>
</dbReference>
<evidence type="ECO:0000259" key="13">
    <source>
        <dbReference type="PROSITE" id="PS52035"/>
    </source>
</evidence>
<dbReference type="FunCoup" id="A0A6I8QMX2">
    <property type="interactions" value="44"/>
</dbReference>
<keyword evidence="4" id="KW-0645">Protease</keyword>
<dbReference type="SMART" id="SM00631">
    <property type="entry name" value="Zn_pept"/>
    <property type="match status" value="1"/>
</dbReference>
<accession>A0A6I8QMX2</accession>
<protein>
    <recommendedName>
        <fullName evidence="13">Peptidase M14 domain-containing protein</fullName>
    </recommendedName>
</protein>
<dbReference type="Bgee" id="ENSXETG00000030601">
    <property type="expression patterns" value="Expressed in testis and 1 other cell type or tissue"/>
</dbReference>
<dbReference type="AlphaFoldDB" id="A0A6I8QMX2"/>
<keyword evidence="6" id="KW-0732">Signal</keyword>
<dbReference type="PANTHER" id="PTHR11705:SF18">
    <property type="entry name" value="CARBOXYPEPTIDASE A6"/>
    <property type="match status" value="1"/>
</dbReference>
<evidence type="ECO:0000256" key="1">
    <source>
        <dbReference type="ARBA" id="ARBA00001947"/>
    </source>
</evidence>
<evidence type="ECO:0000256" key="4">
    <source>
        <dbReference type="ARBA" id="ARBA00022670"/>
    </source>
</evidence>
<dbReference type="PROSITE" id="PS00132">
    <property type="entry name" value="CARBOXYPEPT_ZN_1"/>
    <property type="match status" value="1"/>
</dbReference>
<dbReference type="Pfam" id="PF00246">
    <property type="entry name" value="Peptidase_M14"/>
    <property type="match status" value="1"/>
</dbReference>
<keyword evidence="5" id="KW-0479">Metal-binding</keyword>
<feature type="active site" description="Proton donor/acceptor" evidence="11">
    <location>
        <position position="462"/>
    </location>
</feature>
<dbReference type="InParanoid" id="A0A6I8QMX2"/>
<feature type="domain" description="Peptidase M14" evidence="13">
    <location>
        <begin position="201"/>
        <end position="496"/>
    </location>
</feature>
<dbReference type="PRINTS" id="PR00765">
    <property type="entry name" value="CRBOXYPTASEA"/>
</dbReference>
<dbReference type="Ensembl" id="ENSXETT00000069007">
    <property type="protein sequence ID" value="ENSXETP00000070968"/>
    <property type="gene ID" value="ENSXETG00000030601"/>
</dbReference>
<name>A0A6I8QMX2_XENTR</name>
<dbReference type="PROSITE" id="PS00133">
    <property type="entry name" value="CARBOXYPEPT_ZN_2"/>
    <property type="match status" value="1"/>
</dbReference>
<keyword evidence="3" id="KW-0121">Carboxypeptidase</keyword>